<dbReference type="AlphaFoldDB" id="A0A157ZZ05"/>
<dbReference type="OrthoDB" id="3078238at2"/>
<organism evidence="1 2">
    <name type="scientific">Caballeronia ptereochthonis</name>
    <dbReference type="NCBI Taxonomy" id="1777144"/>
    <lineage>
        <taxon>Bacteria</taxon>
        <taxon>Pseudomonadati</taxon>
        <taxon>Pseudomonadota</taxon>
        <taxon>Betaproteobacteria</taxon>
        <taxon>Burkholderiales</taxon>
        <taxon>Burkholderiaceae</taxon>
        <taxon>Caballeronia</taxon>
    </lineage>
</organism>
<evidence type="ECO:0000313" key="2">
    <source>
        <dbReference type="Proteomes" id="UP000054978"/>
    </source>
</evidence>
<name>A0A157ZZ05_9BURK</name>
<dbReference type="InterPro" id="IPR016039">
    <property type="entry name" value="Thiolase-like"/>
</dbReference>
<dbReference type="NCBIfam" id="NF004798">
    <property type="entry name" value="PRK06147.1"/>
    <property type="match status" value="1"/>
</dbReference>
<dbReference type="Gene3D" id="3.40.47.10">
    <property type="match status" value="1"/>
</dbReference>
<dbReference type="STRING" id="1777144.AWB83_01174"/>
<dbReference type="GO" id="GO:0016746">
    <property type="term" value="F:acyltransferase activity"/>
    <property type="evidence" value="ECO:0007669"/>
    <property type="project" value="InterPro"/>
</dbReference>
<keyword evidence="2" id="KW-1185">Reference proteome</keyword>
<dbReference type="EMBL" id="FCOB02000004">
    <property type="protein sequence ID" value="SAK50784.1"/>
    <property type="molecule type" value="Genomic_DNA"/>
</dbReference>
<proteinExistence type="predicted"/>
<dbReference type="SUPFAM" id="SSF53901">
    <property type="entry name" value="Thiolase-like"/>
    <property type="match status" value="2"/>
</dbReference>
<comment type="caution">
    <text evidence="1">The sequence shown here is derived from an EMBL/GenBank/DDBJ whole genome shotgun (WGS) entry which is preliminary data.</text>
</comment>
<gene>
    <name evidence="1" type="ORF">AWB83_01174</name>
</gene>
<evidence type="ECO:0000313" key="1">
    <source>
        <dbReference type="EMBL" id="SAK50784.1"/>
    </source>
</evidence>
<protein>
    <submittedName>
        <fullName evidence="1">3-oxoacyl-(Acyl carrier protein) synthase</fullName>
    </submittedName>
</protein>
<sequence length="339" mass="36856">MATAVGLDAPTSCAAIRAGISGFRETRIMVLGGEYLRGAEVPLSRRLHGLPRLAAMIAGPIRECLAAEPSLRPETVPLLLAVAEPDRPGRVRDLDNRIIPFIEASLRTEFHERSRVFPIGRVAGGVALSDARKLITIHGFDRVLVAGVDSYLDERTIDVMDDAFRLLTERNSDGFVPGEAGAAVLLGAHCSDENLRIRSLGFAVEKAVMDGDLPLRGDGLAEAYRQALYDGGVDLHEMGFRVSDASGEQYRFKEAAFAFARNTKVRKEFQDFWCPADCIGETGAAVIPCMTGIVWWACRKGYAPGPLSLLHAANDDGRRVAIVMEEARPRSLEVALSPR</sequence>
<dbReference type="Proteomes" id="UP000054978">
    <property type="component" value="Unassembled WGS sequence"/>
</dbReference>
<accession>A0A157ZZ05</accession>
<reference evidence="1" key="1">
    <citation type="submission" date="2016-01" db="EMBL/GenBank/DDBJ databases">
        <authorList>
            <person name="Peeters C."/>
        </authorList>
    </citation>
    <scope>NUCLEOTIDE SEQUENCE [LARGE SCALE GENOMIC DNA]</scope>
    <source>
        <strain evidence="1">LMG 29326</strain>
    </source>
</reference>